<feature type="compositionally biased region" description="Polar residues" evidence="1">
    <location>
        <begin position="1"/>
        <end position="10"/>
    </location>
</feature>
<dbReference type="AlphaFoldDB" id="A0AAD4EQJ3"/>
<sequence>MEHPSTTTPAATGHGAEAAQQRRDGRNEGAAMEPPPPDDRMILEVCEQILQHPFGVQFHELALAGALSAVYESVRYCLAELSHIVHDSGLGDRGIVISESTRGGTSSSGVPIWPAEGVASSVGSGSGGSSQGQGNGGGRRKRSNGAESGDGTGDGSPGGGKRQKFSANAQPTANMHFSCPFRKRNPVKFNIREWPPCAMQSFPDFSQLKRHVKNFHKQTLVGPFTCLRCRVDMGSKEALRAHLSVDRDQICNFNKEPSSADPEDGITLQMEEVLNGRKADRKIDCWGTLWRHLFPHDVEVPESELTRIGGADFIPPTELDEVYAEFSSNAMVSGIPFYNPPNVQQKHFGGAGPSGEQWR</sequence>
<comment type="caution">
    <text evidence="2">The sequence shown here is derived from an EMBL/GenBank/DDBJ whole genome shotgun (WGS) entry which is preliminary data.</text>
</comment>
<evidence type="ECO:0000313" key="3">
    <source>
        <dbReference type="Proteomes" id="UP001197093"/>
    </source>
</evidence>
<reference evidence="2" key="1">
    <citation type="submission" date="2023-02" db="EMBL/GenBank/DDBJ databases">
        <authorList>
            <person name="Palmer J.M."/>
        </authorList>
    </citation>
    <scope>NUCLEOTIDE SEQUENCE</scope>
    <source>
        <strain evidence="2">FW57</strain>
    </source>
</reference>
<accession>A0AAD4EQJ3</accession>
<proteinExistence type="predicted"/>
<protein>
    <recommendedName>
        <fullName evidence="4">C2H2-type domain-containing protein</fullName>
    </recommendedName>
</protein>
<feature type="compositionally biased region" description="Gly residues" evidence="1">
    <location>
        <begin position="124"/>
        <end position="137"/>
    </location>
</feature>
<feature type="region of interest" description="Disordered" evidence="1">
    <location>
        <begin position="1"/>
        <end position="39"/>
    </location>
</feature>
<name>A0AAD4EQJ3_9PEZI</name>
<dbReference type="PANTHER" id="PTHR38166">
    <property type="entry name" value="C2H2-TYPE DOMAIN-CONTAINING PROTEIN-RELATED"/>
    <property type="match status" value="1"/>
</dbReference>
<feature type="region of interest" description="Disordered" evidence="1">
    <location>
        <begin position="101"/>
        <end position="166"/>
    </location>
</feature>
<dbReference type="Proteomes" id="UP001197093">
    <property type="component" value="Unassembled WGS sequence"/>
</dbReference>
<gene>
    <name evidence="2" type="ORF">NEMBOFW57_010258</name>
</gene>
<organism evidence="2 3">
    <name type="scientific">Staphylotrichum longicolle</name>
    <dbReference type="NCBI Taxonomy" id="669026"/>
    <lineage>
        <taxon>Eukaryota</taxon>
        <taxon>Fungi</taxon>
        <taxon>Dikarya</taxon>
        <taxon>Ascomycota</taxon>
        <taxon>Pezizomycotina</taxon>
        <taxon>Sordariomycetes</taxon>
        <taxon>Sordariomycetidae</taxon>
        <taxon>Sordariales</taxon>
        <taxon>Chaetomiaceae</taxon>
        <taxon>Staphylotrichum</taxon>
    </lineage>
</organism>
<evidence type="ECO:0000256" key="1">
    <source>
        <dbReference type="SAM" id="MobiDB-lite"/>
    </source>
</evidence>
<keyword evidence="3" id="KW-1185">Reference proteome</keyword>
<evidence type="ECO:0008006" key="4">
    <source>
        <dbReference type="Google" id="ProtNLM"/>
    </source>
</evidence>
<dbReference type="PANTHER" id="PTHR38166:SF1">
    <property type="entry name" value="C2H2-TYPE DOMAIN-CONTAINING PROTEIN"/>
    <property type="match status" value="1"/>
</dbReference>
<feature type="compositionally biased region" description="Gly residues" evidence="1">
    <location>
        <begin position="148"/>
        <end position="160"/>
    </location>
</feature>
<evidence type="ECO:0000313" key="2">
    <source>
        <dbReference type="EMBL" id="KAG7285629.1"/>
    </source>
</evidence>
<dbReference type="EMBL" id="JAHCVI010000005">
    <property type="protein sequence ID" value="KAG7285629.1"/>
    <property type="molecule type" value="Genomic_DNA"/>
</dbReference>